<feature type="domain" description="SPOR" evidence="2">
    <location>
        <begin position="148"/>
        <end position="226"/>
    </location>
</feature>
<feature type="region of interest" description="Disordered" evidence="1">
    <location>
        <begin position="47"/>
        <end position="147"/>
    </location>
</feature>
<dbReference type="AlphaFoldDB" id="U2FXA8"/>
<dbReference type="PANTHER" id="PTHR38687:SF1">
    <property type="entry name" value="CELL DIVISION PROTEIN DEDD"/>
    <property type="match status" value="1"/>
</dbReference>
<dbReference type="GO" id="GO:0032153">
    <property type="term" value="C:cell division site"/>
    <property type="evidence" value="ECO:0007669"/>
    <property type="project" value="TreeGrafter"/>
</dbReference>
<evidence type="ECO:0000256" key="1">
    <source>
        <dbReference type="SAM" id="MobiDB-lite"/>
    </source>
</evidence>
<dbReference type="InterPro" id="IPR052521">
    <property type="entry name" value="Cell_div_SPOR-domain"/>
</dbReference>
<dbReference type="GO" id="GO:0032506">
    <property type="term" value="P:cytokinetic process"/>
    <property type="evidence" value="ECO:0007669"/>
    <property type="project" value="TreeGrafter"/>
</dbReference>
<dbReference type="GO" id="GO:0042834">
    <property type="term" value="F:peptidoglycan binding"/>
    <property type="evidence" value="ECO:0007669"/>
    <property type="project" value="InterPro"/>
</dbReference>
<dbReference type="STRING" id="1033802.SSPSH_002156"/>
<dbReference type="Proteomes" id="UP000006242">
    <property type="component" value="Unassembled WGS sequence"/>
</dbReference>
<dbReference type="eggNOG" id="COG3147">
    <property type="taxonomic scope" value="Bacteria"/>
</dbReference>
<name>U2FXA8_9GAMM</name>
<reference evidence="3 4" key="1">
    <citation type="journal article" date="2011" name="J. Bacteriol.">
        <title>Genome sequence of Salinisphaera shabanensis, a gammaproteobacterium from the harsh, variable environment of the brine-seawater interface of the Shaban Deep in the Red Sea.</title>
        <authorList>
            <person name="Antunes A."/>
            <person name="Alam I."/>
            <person name="Bajic V.B."/>
            <person name="Stingl U."/>
        </authorList>
    </citation>
    <scope>NUCLEOTIDE SEQUENCE [LARGE SCALE GENOMIC DNA]</scope>
    <source>
        <strain evidence="3 4">E1L3A</strain>
    </source>
</reference>
<accession>U2FXA8</accession>
<dbReference type="GO" id="GO:0030428">
    <property type="term" value="C:cell septum"/>
    <property type="evidence" value="ECO:0007669"/>
    <property type="project" value="TreeGrafter"/>
</dbReference>
<dbReference type="PANTHER" id="PTHR38687">
    <property type="entry name" value="CELL DIVISION PROTEIN DEDD-RELATED"/>
    <property type="match status" value="1"/>
</dbReference>
<organism evidence="3 4">
    <name type="scientific">Salinisphaera shabanensis E1L3A</name>
    <dbReference type="NCBI Taxonomy" id="1033802"/>
    <lineage>
        <taxon>Bacteria</taxon>
        <taxon>Pseudomonadati</taxon>
        <taxon>Pseudomonadota</taxon>
        <taxon>Gammaproteobacteria</taxon>
        <taxon>Salinisphaerales</taxon>
        <taxon>Salinisphaeraceae</taxon>
        <taxon>Salinisphaera</taxon>
    </lineage>
</organism>
<sequence length="226" mass="23662">MKDVMKKRVVGAAVLVVLGIALPLMLARCMQGGDGDTEAMRVYEVAPDGEARPANANDNSAPDEDNADSASGAPAANEREAEAAASEVETPDLPDAVSPNSVPERTPVESVRAPEPEPEPAAETPSEPAGATAQPESSNSAGSLRQNASFSGGYVVQVASFRDEASAEKVARELNSEFKAFYRAGDVNGTTYYRVRIGPFENEAAANTAAAQLRRAGRATLVRRAE</sequence>
<proteinExistence type="predicted"/>
<dbReference type="Gene3D" id="3.30.70.1070">
    <property type="entry name" value="Sporulation related repeat"/>
    <property type="match status" value="1"/>
</dbReference>
<reference evidence="3 4" key="2">
    <citation type="journal article" date="2013" name="PLoS ONE">
        <title>INDIGO - INtegrated Data Warehouse of MIcrobial GenOmes with Examples from the Red Sea Extremophiles.</title>
        <authorList>
            <person name="Alam I."/>
            <person name="Antunes A."/>
            <person name="Kamau A.A."/>
            <person name="Ba Alawi W."/>
            <person name="Kalkatawi M."/>
            <person name="Stingl U."/>
            <person name="Bajic V.B."/>
        </authorList>
    </citation>
    <scope>NUCLEOTIDE SEQUENCE [LARGE SCALE GENOMIC DNA]</scope>
    <source>
        <strain evidence="3 4">E1L3A</strain>
    </source>
</reference>
<dbReference type="InterPro" id="IPR007730">
    <property type="entry name" value="SPOR-like_dom"/>
</dbReference>
<comment type="caution">
    <text evidence="3">The sequence shown here is derived from an EMBL/GenBank/DDBJ whole genome shotgun (WGS) entry which is preliminary data.</text>
</comment>
<dbReference type="PROSITE" id="PS51724">
    <property type="entry name" value="SPOR"/>
    <property type="match status" value="1"/>
</dbReference>
<feature type="compositionally biased region" description="Polar residues" evidence="1">
    <location>
        <begin position="134"/>
        <end position="147"/>
    </location>
</feature>
<evidence type="ECO:0000259" key="2">
    <source>
        <dbReference type="PROSITE" id="PS51724"/>
    </source>
</evidence>
<dbReference type="InterPro" id="IPR036680">
    <property type="entry name" value="SPOR-like_sf"/>
</dbReference>
<gene>
    <name evidence="3" type="ORF">SSPSH_002156</name>
</gene>
<protein>
    <submittedName>
        <fullName evidence="3">Membrane protein</fullName>
    </submittedName>
</protein>
<keyword evidence="4" id="KW-1185">Reference proteome</keyword>
<evidence type="ECO:0000313" key="4">
    <source>
        <dbReference type="Proteomes" id="UP000006242"/>
    </source>
</evidence>
<dbReference type="SUPFAM" id="SSF110997">
    <property type="entry name" value="Sporulation related repeat"/>
    <property type="match status" value="1"/>
</dbReference>
<dbReference type="Pfam" id="PF05036">
    <property type="entry name" value="SPOR"/>
    <property type="match status" value="1"/>
</dbReference>
<feature type="compositionally biased region" description="Low complexity" evidence="1">
    <location>
        <begin position="121"/>
        <end position="133"/>
    </location>
</feature>
<dbReference type="EMBL" id="AFNV02000014">
    <property type="protein sequence ID" value="ERJ18863.1"/>
    <property type="molecule type" value="Genomic_DNA"/>
</dbReference>
<evidence type="ECO:0000313" key="3">
    <source>
        <dbReference type="EMBL" id="ERJ18863.1"/>
    </source>
</evidence>